<dbReference type="InterPro" id="IPR038595">
    <property type="entry name" value="LOR_sf"/>
</dbReference>
<reference evidence="2" key="1">
    <citation type="submission" date="2023-10" db="EMBL/GenBank/DDBJ databases">
        <authorList>
            <person name="Domelevo Entfellner J.-B."/>
        </authorList>
    </citation>
    <scope>NUCLEOTIDE SEQUENCE</scope>
</reference>
<gene>
    <name evidence="2" type="ORF">AYBTSS11_LOCUS866</name>
</gene>
<dbReference type="SUPFAM" id="SSF54518">
    <property type="entry name" value="Tubby C-terminal domain-like"/>
    <property type="match status" value="1"/>
</dbReference>
<evidence type="ECO:0000313" key="2">
    <source>
        <dbReference type="EMBL" id="CAJ1809908.1"/>
    </source>
</evidence>
<accession>A0AA86RU34</accession>
<dbReference type="Gramene" id="rna-AYBTSS11_LOCUS866">
    <property type="protein sequence ID" value="CAJ1809908.1"/>
    <property type="gene ID" value="gene-AYBTSS11_LOCUS866"/>
</dbReference>
<evidence type="ECO:0000313" key="3">
    <source>
        <dbReference type="Proteomes" id="UP001189624"/>
    </source>
</evidence>
<dbReference type="Gene3D" id="2.40.160.200">
    <property type="entry name" value="LURP1-related"/>
    <property type="match status" value="1"/>
</dbReference>
<sequence>MENQFTVINPFYTAPHAINLQINTEKGVTYDVKGERIFYVIKDTFCPLHYRRVLYDDKQNPILTTYKKIMALRERCKVFKGESNDPSEFLFSVKDIKKPSKIPRGISKLNVFLANNKDEKNCDFRVIIHGSKRSCIVYAGESPTVVAQMENNGGFNVLVYPNVDYAFIVALLMIVNEMNYKEPRDGTSTSTTANMVATALSLLGTSSS</sequence>
<dbReference type="InterPro" id="IPR007612">
    <property type="entry name" value="LOR"/>
</dbReference>
<dbReference type="PANTHER" id="PTHR31087">
    <property type="match status" value="1"/>
</dbReference>
<dbReference type="Proteomes" id="UP001189624">
    <property type="component" value="Chromosome 1"/>
</dbReference>
<proteinExistence type="inferred from homology"/>
<comment type="similarity">
    <text evidence="1">Belongs to the LOR family.</text>
</comment>
<dbReference type="PANTHER" id="PTHR31087:SF58">
    <property type="entry name" value="OS07G0230700 PROTEIN"/>
    <property type="match status" value="1"/>
</dbReference>
<dbReference type="AlphaFoldDB" id="A0AA86RU34"/>
<protein>
    <submittedName>
        <fullName evidence="2">Uncharacterized protein</fullName>
    </submittedName>
</protein>
<dbReference type="Pfam" id="PF04525">
    <property type="entry name" value="LOR"/>
    <property type="match status" value="1"/>
</dbReference>
<dbReference type="InterPro" id="IPR025659">
    <property type="entry name" value="Tubby-like_C"/>
</dbReference>
<organism evidence="2 3">
    <name type="scientific">Sphenostylis stenocarpa</name>
    <dbReference type="NCBI Taxonomy" id="92480"/>
    <lineage>
        <taxon>Eukaryota</taxon>
        <taxon>Viridiplantae</taxon>
        <taxon>Streptophyta</taxon>
        <taxon>Embryophyta</taxon>
        <taxon>Tracheophyta</taxon>
        <taxon>Spermatophyta</taxon>
        <taxon>Magnoliopsida</taxon>
        <taxon>eudicotyledons</taxon>
        <taxon>Gunneridae</taxon>
        <taxon>Pentapetalae</taxon>
        <taxon>rosids</taxon>
        <taxon>fabids</taxon>
        <taxon>Fabales</taxon>
        <taxon>Fabaceae</taxon>
        <taxon>Papilionoideae</taxon>
        <taxon>50 kb inversion clade</taxon>
        <taxon>NPAAA clade</taxon>
        <taxon>indigoferoid/millettioid clade</taxon>
        <taxon>Phaseoleae</taxon>
        <taxon>Sphenostylis</taxon>
    </lineage>
</organism>
<keyword evidence="3" id="KW-1185">Reference proteome</keyword>
<name>A0AA86RU34_9FABA</name>
<evidence type="ECO:0000256" key="1">
    <source>
        <dbReference type="ARBA" id="ARBA00005437"/>
    </source>
</evidence>
<dbReference type="EMBL" id="OY731398">
    <property type="protein sequence ID" value="CAJ1809908.1"/>
    <property type="molecule type" value="Genomic_DNA"/>
</dbReference>